<comment type="caution">
    <text evidence="2">The sequence shown here is derived from an EMBL/GenBank/DDBJ whole genome shotgun (WGS) entry which is preliminary data.</text>
</comment>
<dbReference type="AlphaFoldDB" id="A0A8X6KJ03"/>
<evidence type="ECO:0000313" key="3">
    <source>
        <dbReference type="Proteomes" id="UP000887116"/>
    </source>
</evidence>
<dbReference type="OrthoDB" id="6430501at2759"/>
<organism evidence="2 3">
    <name type="scientific">Trichonephila clavata</name>
    <name type="common">Joro spider</name>
    <name type="synonym">Nephila clavata</name>
    <dbReference type="NCBI Taxonomy" id="2740835"/>
    <lineage>
        <taxon>Eukaryota</taxon>
        <taxon>Metazoa</taxon>
        <taxon>Ecdysozoa</taxon>
        <taxon>Arthropoda</taxon>
        <taxon>Chelicerata</taxon>
        <taxon>Arachnida</taxon>
        <taxon>Araneae</taxon>
        <taxon>Araneomorphae</taxon>
        <taxon>Entelegynae</taxon>
        <taxon>Araneoidea</taxon>
        <taxon>Nephilidae</taxon>
        <taxon>Trichonephila</taxon>
    </lineage>
</organism>
<name>A0A8X6KJ03_TRICU</name>
<dbReference type="Proteomes" id="UP000887116">
    <property type="component" value="Unassembled WGS sequence"/>
</dbReference>
<accession>A0A8X6KJ03</accession>
<proteinExistence type="predicted"/>
<sequence length="105" mass="11901">MKLSVSTFRAGTQRLTTLWQANQTKPPTHGASRPNFSTSSDAEDDDIECLIPRRSNSLDSFDMSDKKEMEPRTPRSITTLGLSQVGNTDECALFIRYRYKSRNIL</sequence>
<evidence type="ECO:0000256" key="1">
    <source>
        <dbReference type="SAM" id="MobiDB-lite"/>
    </source>
</evidence>
<dbReference type="EMBL" id="BMAO01021806">
    <property type="protein sequence ID" value="GFQ77555.1"/>
    <property type="molecule type" value="Genomic_DNA"/>
</dbReference>
<protein>
    <submittedName>
        <fullName evidence="2">Uncharacterized protein</fullName>
    </submittedName>
</protein>
<reference evidence="2" key="1">
    <citation type="submission" date="2020-07" db="EMBL/GenBank/DDBJ databases">
        <title>Multicomponent nature underlies the extraordinary mechanical properties of spider dragline silk.</title>
        <authorList>
            <person name="Kono N."/>
            <person name="Nakamura H."/>
            <person name="Mori M."/>
            <person name="Yoshida Y."/>
            <person name="Ohtoshi R."/>
            <person name="Malay A.D."/>
            <person name="Moran D.A.P."/>
            <person name="Tomita M."/>
            <person name="Numata K."/>
            <person name="Arakawa K."/>
        </authorList>
    </citation>
    <scope>NUCLEOTIDE SEQUENCE</scope>
</reference>
<evidence type="ECO:0000313" key="2">
    <source>
        <dbReference type="EMBL" id="GFQ77555.1"/>
    </source>
</evidence>
<keyword evidence="3" id="KW-1185">Reference proteome</keyword>
<gene>
    <name evidence="2" type="primary">AVEN_146029_1</name>
    <name evidence="2" type="ORF">TNCT_53601</name>
</gene>
<feature type="region of interest" description="Disordered" evidence="1">
    <location>
        <begin position="18"/>
        <end position="45"/>
    </location>
</feature>